<dbReference type="AlphaFoldDB" id="A0A368GGF6"/>
<reference evidence="1 2" key="1">
    <citation type="submission" date="2014-10" db="EMBL/GenBank/DDBJ databases">
        <title>Draft genome of the hookworm Ancylostoma caninum.</title>
        <authorList>
            <person name="Mitreva M."/>
        </authorList>
    </citation>
    <scope>NUCLEOTIDE SEQUENCE [LARGE SCALE GENOMIC DNA]</scope>
    <source>
        <strain evidence="1 2">Baltimore</strain>
    </source>
</reference>
<gene>
    <name evidence="1" type="ORF">ANCCAN_10535</name>
</gene>
<protein>
    <submittedName>
        <fullName evidence="1">Uncharacterized protein</fullName>
    </submittedName>
</protein>
<dbReference type="Proteomes" id="UP000252519">
    <property type="component" value="Unassembled WGS sequence"/>
</dbReference>
<dbReference type="OrthoDB" id="426001at2759"/>
<organism evidence="1 2">
    <name type="scientific">Ancylostoma caninum</name>
    <name type="common">Dog hookworm</name>
    <dbReference type="NCBI Taxonomy" id="29170"/>
    <lineage>
        <taxon>Eukaryota</taxon>
        <taxon>Metazoa</taxon>
        <taxon>Ecdysozoa</taxon>
        <taxon>Nematoda</taxon>
        <taxon>Chromadorea</taxon>
        <taxon>Rhabditida</taxon>
        <taxon>Rhabditina</taxon>
        <taxon>Rhabditomorpha</taxon>
        <taxon>Strongyloidea</taxon>
        <taxon>Ancylostomatidae</taxon>
        <taxon>Ancylostomatinae</taxon>
        <taxon>Ancylostoma</taxon>
    </lineage>
</organism>
<comment type="caution">
    <text evidence="1">The sequence shown here is derived from an EMBL/GenBank/DDBJ whole genome shotgun (WGS) entry which is preliminary data.</text>
</comment>
<accession>A0A368GGF6</accession>
<dbReference type="EMBL" id="JOJR01000156">
    <property type="protein sequence ID" value="RCN43473.1"/>
    <property type="molecule type" value="Genomic_DNA"/>
</dbReference>
<sequence length="66" mass="7581">MVDVVLYTDEQPEKPPTRFCSKRRMNANAQLESPVKILRKLRDQLECTNVFGKIQVLEGKCVCVLT</sequence>
<evidence type="ECO:0000313" key="2">
    <source>
        <dbReference type="Proteomes" id="UP000252519"/>
    </source>
</evidence>
<keyword evidence="2" id="KW-1185">Reference proteome</keyword>
<name>A0A368GGF6_ANCCA</name>
<proteinExistence type="predicted"/>
<evidence type="ECO:0000313" key="1">
    <source>
        <dbReference type="EMBL" id="RCN43473.1"/>
    </source>
</evidence>